<dbReference type="RefSeq" id="WP_078350747.1">
    <property type="nucleotide sequence ID" value="NZ_MBTF01000036.1"/>
</dbReference>
<dbReference type="Pfam" id="PF03682">
    <property type="entry name" value="UPF0158"/>
    <property type="match status" value="1"/>
</dbReference>
<dbReference type="EMBL" id="MBTF01000036">
    <property type="protein sequence ID" value="OOQ57449.1"/>
    <property type="molecule type" value="Genomic_DNA"/>
</dbReference>
<protein>
    <submittedName>
        <fullName evidence="1">Uncharacterized protein</fullName>
    </submittedName>
</protein>
<name>A0A1S9P957_9SPHI</name>
<evidence type="ECO:0000313" key="1">
    <source>
        <dbReference type="EMBL" id="OOQ57449.1"/>
    </source>
</evidence>
<organism evidence="1 2">
    <name type="scientific">Mucilaginibacter pedocola</name>
    <dbReference type="NCBI Taxonomy" id="1792845"/>
    <lineage>
        <taxon>Bacteria</taxon>
        <taxon>Pseudomonadati</taxon>
        <taxon>Bacteroidota</taxon>
        <taxon>Sphingobacteriia</taxon>
        <taxon>Sphingobacteriales</taxon>
        <taxon>Sphingobacteriaceae</taxon>
        <taxon>Mucilaginibacter</taxon>
    </lineage>
</organism>
<keyword evidence="2" id="KW-1185">Reference proteome</keyword>
<dbReference type="STRING" id="1792845.BC343_15250"/>
<gene>
    <name evidence="1" type="ORF">BC343_15250</name>
</gene>
<sequence>MVEPLGEQALKEIAGELQMGMLCFYNKNTGEIVSYPNGVEDSDVFDLWEDVAQKVNDNPGDYFEFDALDSHQSFKVMERFVHGIDHIPTHNKFIGVLSRKKPFANFNNLLHNYPELREQWFPFKDSNYLDYVKEQADRFLEQANTINSSFDKSFCYELEYRLSEAFRNSTDKIIKHIWCDGVLIPTDDMQLSREHIFTNHTIETEAFIGESGQDKYQMTIKLGLQSLKKCKDGDELSDCLPDASSLNWVSLDIENRTIEVQLK</sequence>
<evidence type="ECO:0000313" key="2">
    <source>
        <dbReference type="Proteomes" id="UP000189739"/>
    </source>
</evidence>
<dbReference type="Proteomes" id="UP000189739">
    <property type="component" value="Unassembled WGS sequence"/>
</dbReference>
<proteinExistence type="predicted"/>
<dbReference type="InterPro" id="IPR005361">
    <property type="entry name" value="UPF0158"/>
</dbReference>
<dbReference type="AlphaFoldDB" id="A0A1S9P957"/>
<comment type="caution">
    <text evidence="1">The sequence shown here is derived from an EMBL/GenBank/DDBJ whole genome shotgun (WGS) entry which is preliminary data.</text>
</comment>
<dbReference type="OrthoDB" id="798785at2"/>
<accession>A0A1S9P957</accession>
<reference evidence="1 2" key="1">
    <citation type="submission" date="2016-07" db="EMBL/GenBank/DDBJ databases">
        <title>Genomic analysis of zinc-resistant bacterium Mucilaginibacter pedocola TBZ30.</title>
        <authorList>
            <person name="Huang J."/>
            <person name="Tang J."/>
        </authorList>
    </citation>
    <scope>NUCLEOTIDE SEQUENCE [LARGE SCALE GENOMIC DNA]</scope>
    <source>
        <strain evidence="1 2">TBZ30</strain>
    </source>
</reference>